<name>A0AC34Q3W7_9BILA</name>
<dbReference type="WBParaSite" id="JU765_v2.g12707.t1">
    <property type="protein sequence ID" value="JU765_v2.g12707.t1"/>
    <property type="gene ID" value="JU765_v2.g12707"/>
</dbReference>
<protein>
    <submittedName>
        <fullName evidence="2">Ig-like domain-containing protein</fullName>
    </submittedName>
</protein>
<evidence type="ECO:0000313" key="2">
    <source>
        <dbReference type="WBParaSite" id="JU765_v2.g12707.t1"/>
    </source>
</evidence>
<dbReference type="Proteomes" id="UP000887576">
    <property type="component" value="Unplaced"/>
</dbReference>
<proteinExistence type="predicted"/>
<reference evidence="2" key="1">
    <citation type="submission" date="2022-11" db="UniProtKB">
        <authorList>
            <consortium name="WormBaseParasite"/>
        </authorList>
    </citation>
    <scope>IDENTIFICATION</scope>
</reference>
<evidence type="ECO:0000313" key="1">
    <source>
        <dbReference type="Proteomes" id="UP000887576"/>
    </source>
</evidence>
<organism evidence="1 2">
    <name type="scientific">Panagrolaimus sp. JU765</name>
    <dbReference type="NCBI Taxonomy" id="591449"/>
    <lineage>
        <taxon>Eukaryota</taxon>
        <taxon>Metazoa</taxon>
        <taxon>Ecdysozoa</taxon>
        <taxon>Nematoda</taxon>
        <taxon>Chromadorea</taxon>
        <taxon>Rhabditida</taxon>
        <taxon>Tylenchina</taxon>
        <taxon>Panagrolaimomorpha</taxon>
        <taxon>Panagrolaimoidea</taxon>
        <taxon>Panagrolaimidae</taxon>
        <taxon>Panagrolaimus</taxon>
    </lineage>
</organism>
<sequence length="335" mass="37667">MSKPSGDNGTRNRCPALANPVSVYFVPESETMNVDCTYTCSGKPEVKWFHDDANIAIDERRKIKTRGGKTQLRVKNPTPKDAGVYSLELTDKDSGAVAKKRFRVRVKTGRPKDAPLYVHPPSECWLDGNNLALRFNIRTPHNVKIEWKKDGELLNTFGRFEKTLKDCGGNEYLVQMIIPQPGEDDTGVYQCSIWNHAGRITTVFNIEGKTAKNAPVFLEPLRVREKLENGVHSTVFKVVFKGKDENPRVTWFNPKNQQVEDSPRTKIILAPGPEPGSFAATLEIRDYTPQDNGVFYCQIRNRTGKDTAVAEFLLNLELPEETAAVQSNENVVEKS</sequence>
<accession>A0AC34Q3W7</accession>